<feature type="region of interest" description="Disordered" evidence="1">
    <location>
        <begin position="167"/>
        <end position="214"/>
    </location>
</feature>
<feature type="region of interest" description="Disordered" evidence="1">
    <location>
        <begin position="263"/>
        <end position="380"/>
    </location>
</feature>
<dbReference type="EMBL" id="DS989827">
    <property type="protein sequence ID" value="EFR03742.1"/>
    <property type="molecule type" value="Genomic_DNA"/>
</dbReference>
<sequence>MTYRRADTPYTASPRSQAGPYYNPGYAQPPLYPRSWNGTPRTGWNRQVPRYRRYSSPQVFTRPILSYPTASPVHRNRRQGGTWTDWRQNPHLQPPPTPKLLPASLHYHSPDRYSVPASPRGIPRVVPGVSQENVFSEIMNGAFDLEKSPTSLGQKLANIDIKPPSDWLLQQSNPFGTQNQQQRKRAASSQITPPAETYKKANSSSSDRSNRTEPALAELSYKTDTLGPGEPGLSTLVHLIQQNTKQSAELKNLLLAYLHQKEGGTNSHQVSISGSDTARQSTDENDRMLSPGPHVANGGGESPDPPHGSKGIFRGHMIDCVGVESASDSRSNSEEERSSTKATSVEAVSFDNEGSPKDPQEKSPSNTINTHHHLSSFQDPVLSRDFDERLNRFERPPRREHIVSTEADNRRTLWRQKSLNLCGRAPSPGGSPSGKQVEFDLVLKSPAPGSPHSSSTDSERHVRTLPNPPDRHSSRSSSEISSPESPSLLRSQVVNRCVPSEFVLPYQNPARDRSCESWGSSPRSP</sequence>
<dbReference type="VEuPathDB" id="FungiDB:MGYG_06741"/>
<dbReference type="eggNOG" id="ENOG502RM7A">
    <property type="taxonomic scope" value="Eukaryota"/>
</dbReference>
<feature type="region of interest" description="Disordered" evidence="1">
    <location>
        <begin position="1"/>
        <end position="24"/>
    </location>
</feature>
<dbReference type="GeneID" id="10025992"/>
<dbReference type="AlphaFoldDB" id="E4V127"/>
<dbReference type="Proteomes" id="UP000002669">
    <property type="component" value="Unassembled WGS sequence"/>
</dbReference>
<evidence type="ECO:0000256" key="1">
    <source>
        <dbReference type="SAM" id="MobiDB-lite"/>
    </source>
</evidence>
<dbReference type="HOGENOM" id="CLU_530177_0_0_1"/>
<protein>
    <submittedName>
        <fullName evidence="2">Uncharacterized protein</fullName>
    </submittedName>
</protein>
<evidence type="ECO:0000313" key="2">
    <source>
        <dbReference type="EMBL" id="EFR03742.1"/>
    </source>
</evidence>
<reference evidence="3" key="1">
    <citation type="journal article" date="2012" name="MBio">
        <title>Comparative genome analysis of Trichophyton rubrum and related dermatophytes reveals candidate genes involved in infection.</title>
        <authorList>
            <person name="Martinez D.A."/>
            <person name="Oliver B.G."/>
            <person name="Graeser Y."/>
            <person name="Goldberg J.M."/>
            <person name="Li W."/>
            <person name="Martinez-Rossi N.M."/>
            <person name="Monod M."/>
            <person name="Shelest E."/>
            <person name="Barton R.C."/>
            <person name="Birch E."/>
            <person name="Brakhage A.A."/>
            <person name="Chen Z."/>
            <person name="Gurr S.J."/>
            <person name="Heiman D."/>
            <person name="Heitman J."/>
            <person name="Kosti I."/>
            <person name="Rossi A."/>
            <person name="Saif S."/>
            <person name="Samalova M."/>
            <person name="Saunders C.W."/>
            <person name="Shea T."/>
            <person name="Summerbell R.C."/>
            <person name="Xu J."/>
            <person name="Young S."/>
            <person name="Zeng Q."/>
            <person name="Birren B.W."/>
            <person name="Cuomo C.A."/>
            <person name="White T.C."/>
        </authorList>
    </citation>
    <scope>NUCLEOTIDE SEQUENCE [LARGE SCALE GENOMIC DNA]</scope>
    <source>
        <strain evidence="3">ATCC MYA-4604 / CBS 118893</strain>
    </source>
</reference>
<keyword evidence="3" id="KW-1185">Reference proteome</keyword>
<name>E4V127_ARTGP</name>
<gene>
    <name evidence="2" type="ORF">MGYG_06741</name>
</gene>
<dbReference type="RefSeq" id="XP_003170750.1">
    <property type="nucleotide sequence ID" value="XM_003170702.1"/>
</dbReference>
<organism evidence="3">
    <name type="scientific">Arthroderma gypseum (strain ATCC MYA-4604 / CBS 118893)</name>
    <name type="common">Microsporum gypseum</name>
    <dbReference type="NCBI Taxonomy" id="535722"/>
    <lineage>
        <taxon>Eukaryota</taxon>
        <taxon>Fungi</taxon>
        <taxon>Dikarya</taxon>
        <taxon>Ascomycota</taxon>
        <taxon>Pezizomycotina</taxon>
        <taxon>Eurotiomycetes</taxon>
        <taxon>Eurotiomycetidae</taxon>
        <taxon>Onygenales</taxon>
        <taxon>Arthrodermataceae</taxon>
        <taxon>Nannizzia</taxon>
    </lineage>
</organism>
<feature type="compositionally biased region" description="Low complexity" evidence="1">
    <location>
        <begin position="475"/>
        <end position="491"/>
    </location>
</feature>
<dbReference type="OMA" id="QVFMRPV"/>
<feature type="compositionally biased region" description="Polar residues" evidence="1">
    <location>
        <begin position="263"/>
        <end position="280"/>
    </location>
</feature>
<evidence type="ECO:0000313" key="3">
    <source>
        <dbReference type="Proteomes" id="UP000002669"/>
    </source>
</evidence>
<accession>E4V127</accession>
<feature type="region of interest" description="Disordered" evidence="1">
    <location>
        <begin position="443"/>
        <end position="525"/>
    </location>
</feature>
<proteinExistence type="predicted"/>
<dbReference type="OrthoDB" id="4184863at2759"/>
<dbReference type="InParanoid" id="E4V127"/>
<feature type="compositionally biased region" description="Polar residues" evidence="1">
    <location>
        <begin position="168"/>
        <end position="192"/>
    </location>
</feature>